<feature type="region of interest" description="Disordered" evidence="1">
    <location>
        <begin position="1"/>
        <end position="21"/>
    </location>
</feature>
<name>A0A853BZT5_9ACTN</name>
<evidence type="ECO:0000313" key="3">
    <source>
        <dbReference type="EMBL" id="NYJ00659.1"/>
    </source>
</evidence>
<dbReference type="GO" id="GO:0004497">
    <property type="term" value="F:monooxygenase activity"/>
    <property type="evidence" value="ECO:0007669"/>
    <property type="project" value="UniProtKB-KW"/>
</dbReference>
<gene>
    <name evidence="3" type="ORF">HNR19_001357</name>
</gene>
<feature type="transmembrane region" description="Helical" evidence="2">
    <location>
        <begin position="30"/>
        <end position="51"/>
    </location>
</feature>
<evidence type="ECO:0000256" key="2">
    <source>
        <dbReference type="SAM" id="Phobius"/>
    </source>
</evidence>
<keyword evidence="3" id="KW-0560">Oxidoreductase</keyword>
<accession>A0A853BZT5</accession>
<protein>
    <submittedName>
        <fullName evidence="3">Antibiotic biosynthesis monooxygenase (ABM) superfamily enzyme</fullName>
    </submittedName>
</protein>
<reference evidence="3 4" key="1">
    <citation type="submission" date="2020-07" db="EMBL/GenBank/DDBJ databases">
        <title>Sequencing the genomes of 1000 actinobacteria strains.</title>
        <authorList>
            <person name="Klenk H.-P."/>
        </authorList>
    </citation>
    <scope>NUCLEOTIDE SEQUENCE [LARGE SCALE GENOMIC DNA]</scope>
    <source>
        <strain evidence="3 4">DSM 103833</strain>
    </source>
</reference>
<keyword evidence="4" id="KW-1185">Reference proteome</keyword>
<keyword evidence="2" id="KW-0812">Transmembrane</keyword>
<keyword evidence="2" id="KW-0472">Membrane</keyword>
<dbReference type="RefSeq" id="WP_179667215.1">
    <property type="nucleotide sequence ID" value="NZ_JACCFP010000001.1"/>
</dbReference>
<evidence type="ECO:0000313" key="4">
    <source>
        <dbReference type="Proteomes" id="UP000530424"/>
    </source>
</evidence>
<comment type="caution">
    <text evidence="3">The sequence shown here is derived from an EMBL/GenBank/DDBJ whole genome shotgun (WGS) entry which is preliminary data.</text>
</comment>
<feature type="transmembrane region" description="Helical" evidence="2">
    <location>
        <begin position="57"/>
        <end position="79"/>
    </location>
</feature>
<keyword evidence="2" id="KW-1133">Transmembrane helix</keyword>
<organism evidence="3 4">
    <name type="scientific">Nocardioides thalensis</name>
    <dbReference type="NCBI Taxonomy" id="1914755"/>
    <lineage>
        <taxon>Bacteria</taxon>
        <taxon>Bacillati</taxon>
        <taxon>Actinomycetota</taxon>
        <taxon>Actinomycetes</taxon>
        <taxon>Propionibacteriales</taxon>
        <taxon>Nocardioidaceae</taxon>
        <taxon>Nocardioides</taxon>
    </lineage>
</organism>
<proteinExistence type="predicted"/>
<dbReference type="EMBL" id="JACCFP010000001">
    <property type="protein sequence ID" value="NYJ00659.1"/>
    <property type="molecule type" value="Genomic_DNA"/>
</dbReference>
<sequence>MSTLTNTPSGTDQPTAPAPVGPPTRLQMAVMIWLAVFPTLTVLSLVLGPWIGDMNPVLRTFVLATIAVPTIVFGEMPWLQRARVWLLTR</sequence>
<keyword evidence="3" id="KW-0503">Monooxygenase</keyword>
<evidence type="ECO:0000256" key="1">
    <source>
        <dbReference type="SAM" id="MobiDB-lite"/>
    </source>
</evidence>
<dbReference type="Proteomes" id="UP000530424">
    <property type="component" value="Unassembled WGS sequence"/>
</dbReference>
<feature type="compositionally biased region" description="Polar residues" evidence="1">
    <location>
        <begin position="1"/>
        <end position="14"/>
    </location>
</feature>
<dbReference type="AlphaFoldDB" id="A0A853BZT5"/>